<dbReference type="GO" id="GO:0008757">
    <property type="term" value="F:S-adenosylmethionine-dependent methyltransferase activity"/>
    <property type="evidence" value="ECO:0007669"/>
    <property type="project" value="InterPro"/>
</dbReference>
<dbReference type="EMBL" id="FORR01000035">
    <property type="protein sequence ID" value="SFJ90623.1"/>
    <property type="molecule type" value="Genomic_DNA"/>
</dbReference>
<keyword evidence="2 5" id="KW-0489">Methyltransferase</keyword>
<accession>A0A1I3V6N1</accession>
<evidence type="ECO:0000313" key="6">
    <source>
        <dbReference type="Proteomes" id="UP000199545"/>
    </source>
</evidence>
<dbReference type="PANTHER" id="PTHR44942:SF4">
    <property type="entry name" value="METHYLTRANSFERASE TYPE 11 DOMAIN-CONTAINING PROTEIN"/>
    <property type="match status" value="1"/>
</dbReference>
<organism evidence="5 6">
    <name type="scientific">Thermoflavimicrobium dichotomicum</name>
    <dbReference type="NCBI Taxonomy" id="46223"/>
    <lineage>
        <taxon>Bacteria</taxon>
        <taxon>Bacillati</taxon>
        <taxon>Bacillota</taxon>
        <taxon>Bacilli</taxon>
        <taxon>Bacillales</taxon>
        <taxon>Thermoactinomycetaceae</taxon>
        <taxon>Thermoflavimicrobium</taxon>
    </lineage>
</organism>
<dbReference type="AlphaFoldDB" id="A0A1I3V6N1"/>
<evidence type="ECO:0000259" key="4">
    <source>
        <dbReference type="Pfam" id="PF08241"/>
    </source>
</evidence>
<dbReference type="SUPFAM" id="SSF53335">
    <property type="entry name" value="S-adenosyl-L-methionine-dependent methyltransferases"/>
    <property type="match status" value="1"/>
</dbReference>
<dbReference type="PANTHER" id="PTHR44942">
    <property type="entry name" value="METHYLTRANSF_11 DOMAIN-CONTAINING PROTEIN"/>
    <property type="match status" value="1"/>
</dbReference>
<dbReference type="InterPro" id="IPR013216">
    <property type="entry name" value="Methyltransf_11"/>
</dbReference>
<proteinExistence type="inferred from homology"/>
<dbReference type="STRING" id="46223.SAMN05421852_1356"/>
<evidence type="ECO:0000313" key="5">
    <source>
        <dbReference type="EMBL" id="SFJ90623.1"/>
    </source>
</evidence>
<dbReference type="OrthoDB" id="43862at2"/>
<dbReference type="Gene3D" id="3.40.50.150">
    <property type="entry name" value="Vaccinia Virus protein VP39"/>
    <property type="match status" value="1"/>
</dbReference>
<evidence type="ECO:0000256" key="2">
    <source>
        <dbReference type="ARBA" id="ARBA00022603"/>
    </source>
</evidence>
<dbReference type="InterPro" id="IPR029063">
    <property type="entry name" value="SAM-dependent_MTases_sf"/>
</dbReference>
<evidence type="ECO:0000256" key="3">
    <source>
        <dbReference type="ARBA" id="ARBA00022679"/>
    </source>
</evidence>
<sequence length="258" mass="29340">MTDNKERVKKSFGENAANYVMSEIHAKGKDLTWIVEEVKKHVPQPHLALDIATGAGFTAFALSTCVGRVIGLDLTTEMLQVAQRQAEQFQCTNVTWMIGDAENISLPDQLFDVVTCRIAAHHFPHPEKAFQEVYRLLVPKGIFILIDNYAPADPSVEALLNRVETLRDPSHGHVYTLEKWSQLLGQAGFSKVEELKKWENHVDLDPWFRRMNTPAVEREKVFEALNQATKKQQQTLGYDPKSSSPQIILRKCMWLAQK</sequence>
<dbReference type="Proteomes" id="UP000199545">
    <property type="component" value="Unassembled WGS sequence"/>
</dbReference>
<dbReference type="RefSeq" id="WP_093231728.1">
    <property type="nucleotide sequence ID" value="NZ_FORR01000035.1"/>
</dbReference>
<keyword evidence="6" id="KW-1185">Reference proteome</keyword>
<name>A0A1I3V6N1_9BACL</name>
<dbReference type="GO" id="GO:0032259">
    <property type="term" value="P:methylation"/>
    <property type="evidence" value="ECO:0007669"/>
    <property type="project" value="UniProtKB-KW"/>
</dbReference>
<dbReference type="Pfam" id="PF08241">
    <property type="entry name" value="Methyltransf_11"/>
    <property type="match status" value="1"/>
</dbReference>
<protein>
    <submittedName>
        <fullName evidence="5">Ubiquinone/menaquinone biosynthesis C-methylase UbiE</fullName>
    </submittedName>
</protein>
<evidence type="ECO:0000256" key="1">
    <source>
        <dbReference type="ARBA" id="ARBA00008361"/>
    </source>
</evidence>
<dbReference type="InterPro" id="IPR051052">
    <property type="entry name" value="Diverse_substrate_MTase"/>
</dbReference>
<dbReference type="CDD" id="cd02440">
    <property type="entry name" value="AdoMet_MTases"/>
    <property type="match status" value="1"/>
</dbReference>
<keyword evidence="5" id="KW-0830">Ubiquinone</keyword>
<comment type="similarity">
    <text evidence="1">Belongs to the methyltransferase superfamily.</text>
</comment>
<reference evidence="5 6" key="1">
    <citation type="submission" date="2016-10" db="EMBL/GenBank/DDBJ databases">
        <authorList>
            <person name="de Groot N.N."/>
        </authorList>
    </citation>
    <scope>NUCLEOTIDE SEQUENCE [LARGE SCALE GENOMIC DNA]</scope>
    <source>
        <strain evidence="5 6">DSM 44778</strain>
    </source>
</reference>
<keyword evidence="3" id="KW-0808">Transferase</keyword>
<feature type="domain" description="Methyltransferase type 11" evidence="4">
    <location>
        <begin position="49"/>
        <end position="145"/>
    </location>
</feature>
<gene>
    <name evidence="5" type="ORF">SAMN05421852_1356</name>
</gene>